<proteinExistence type="predicted"/>
<evidence type="ECO:0000313" key="2">
    <source>
        <dbReference type="Proteomes" id="UP000502374"/>
    </source>
</evidence>
<evidence type="ECO:0000313" key="1">
    <source>
        <dbReference type="EMBL" id="QIQ41149.1"/>
    </source>
</evidence>
<sequence length="71" mass="8218">MKIFILISLSSCDLDIFTNHPKHFIDTNNQNTLKKLIIPKGINFPTEDKEYAIPYTEEDLKKEKIDISPPV</sequence>
<dbReference type="AlphaFoldDB" id="A0AAJ4KV33"/>
<dbReference type="Proteomes" id="UP000502374">
    <property type="component" value="Chromosome"/>
</dbReference>
<gene>
    <name evidence="1" type="ORF">G4B00_00480</name>
</gene>
<reference evidence="1 2" key="1">
    <citation type="submission" date="2020-02" db="EMBL/GenBank/DDBJ databases">
        <title>Parallel evolution in the integration of a co-obligate aphid symbiosis.</title>
        <authorList>
            <person name="Monnin D."/>
            <person name="Jackson R."/>
            <person name="Kiers E.T."/>
            <person name="Bunker M."/>
            <person name="Ellers J."/>
            <person name="Henry L.M."/>
        </authorList>
    </citation>
    <scope>NUCLEOTIDE SEQUENCE [LARGE SCALE GENOMIC DNA]</scope>
    <source>
        <strain evidence="1">AURT-53B</strain>
    </source>
</reference>
<protein>
    <submittedName>
        <fullName evidence="1">Uncharacterized protein</fullName>
    </submittedName>
</protein>
<organism evidence="1 2">
    <name type="scientific">Buchnera aphidicola</name>
    <name type="common">Aphis urticata</name>
    <dbReference type="NCBI Taxonomy" id="2708353"/>
    <lineage>
        <taxon>Bacteria</taxon>
        <taxon>Pseudomonadati</taxon>
        <taxon>Pseudomonadota</taxon>
        <taxon>Gammaproteobacteria</taxon>
        <taxon>Enterobacterales</taxon>
        <taxon>Erwiniaceae</taxon>
        <taxon>Buchnera</taxon>
    </lineage>
</organism>
<dbReference type="EMBL" id="CP048744">
    <property type="protein sequence ID" value="QIQ41149.1"/>
    <property type="molecule type" value="Genomic_DNA"/>
</dbReference>
<accession>A0AAJ4KV33</accession>
<name>A0AAJ4KV33_9GAMM</name>